<dbReference type="InterPro" id="IPR025875">
    <property type="entry name" value="Leu-rich_rpt_4"/>
</dbReference>
<protein>
    <submittedName>
        <fullName evidence="10">Uncharacterized protein</fullName>
    </submittedName>
</protein>
<evidence type="ECO:0000256" key="5">
    <source>
        <dbReference type="ARBA" id="ARBA00022737"/>
    </source>
</evidence>
<organism evidence="10 11">
    <name type="scientific">Psophocarpus tetragonolobus</name>
    <name type="common">Winged bean</name>
    <name type="synonym">Dolichos tetragonolobus</name>
    <dbReference type="NCBI Taxonomy" id="3891"/>
    <lineage>
        <taxon>Eukaryota</taxon>
        <taxon>Viridiplantae</taxon>
        <taxon>Streptophyta</taxon>
        <taxon>Embryophyta</taxon>
        <taxon>Tracheophyta</taxon>
        <taxon>Spermatophyta</taxon>
        <taxon>Magnoliopsida</taxon>
        <taxon>eudicotyledons</taxon>
        <taxon>Gunneridae</taxon>
        <taxon>Pentapetalae</taxon>
        <taxon>rosids</taxon>
        <taxon>fabids</taxon>
        <taxon>Fabales</taxon>
        <taxon>Fabaceae</taxon>
        <taxon>Papilionoideae</taxon>
        <taxon>50 kb inversion clade</taxon>
        <taxon>NPAAA clade</taxon>
        <taxon>indigoferoid/millettioid clade</taxon>
        <taxon>Phaseoleae</taxon>
        <taxon>Psophocarpus</taxon>
    </lineage>
</organism>
<accession>A0AAN9XG01</accession>
<dbReference type="PROSITE" id="PS51450">
    <property type="entry name" value="LRR"/>
    <property type="match status" value="1"/>
</dbReference>
<keyword evidence="2" id="KW-0433">Leucine-rich repeat</keyword>
<dbReference type="InterPro" id="IPR001611">
    <property type="entry name" value="Leu-rich_rpt"/>
</dbReference>
<dbReference type="Gene3D" id="3.80.10.10">
    <property type="entry name" value="Ribonuclease Inhibitor"/>
    <property type="match status" value="4"/>
</dbReference>
<evidence type="ECO:0000256" key="6">
    <source>
        <dbReference type="ARBA" id="ARBA00022989"/>
    </source>
</evidence>
<dbReference type="Pfam" id="PF13516">
    <property type="entry name" value="LRR_6"/>
    <property type="match status" value="1"/>
</dbReference>
<evidence type="ECO:0000256" key="1">
    <source>
        <dbReference type="ARBA" id="ARBA00004479"/>
    </source>
</evidence>
<proteinExistence type="predicted"/>
<dbReference type="InterPro" id="IPR032675">
    <property type="entry name" value="LRR_dom_sf"/>
</dbReference>
<dbReference type="AlphaFoldDB" id="A0AAN9XG01"/>
<dbReference type="InterPro" id="IPR046956">
    <property type="entry name" value="RLP23-like"/>
</dbReference>
<evidence type="ECO:0000313" key="11">
    <source>
        <dbReference type="Proteomes" id="UP001386955"/>
    </source>
</evidence>
<evidence type="ECO:0000256" key="9">
    <source>
        <dbReference type="ARBA" id="ARBA00023180"/>
    </source>
</evidence>
<keyword evidence="4" id="KW-0732">Signal</keyword>
<keyword evidence="11" id="KW-1185">Reference proteome</keyword>
<dbReference type="PANTHER" id="PTHR48061">
    <property type="entry name" value="LEUCINE-RICH REPEAT RECEPTOR PROTEIN KINASE EMS1-LIKE-RELATED"/>
    <property type="match status" value="1"/>
</dbReference>
<comment type="subcellular location">
    <subcellularLocation>
        <location evidence="1">Membrane</location>
        <topology evidence="1">Single-pass type I membrane protein</topology>
    </subcellularLocation>
</comment>
<dbReference type="SUPFAM" id="SSF52075">
    <property type="entry name" value="Outer arm dynein light chain 1"/>
    <property type="match status" value="1"/>
</dbReference>
<evidence type="ECO:0000256" key="7">
    <source>
        <dbReference type="ARBA" id="ARBA00023136"/>
    </source>
</evidence>
<dbReference type="Pfam" id="PF12799">
    <property type="entry name" value="LRR_4"/>
    <property type="match status" value="1"/>
</dbReference>
<dbReference type="EMBL" id="JAYMYS010000006">
    <property type="protein sequence ID" value="KAK7390344.1"/>
    <property type="molecule type" value="Genomic_DNA"/>
</dbReference>
<dbReference type="Pfam" id="PF00560">
    <property type="entry name" value="LRR_1"/>
    <property type="match status" value="5"/>
</dbReference>
<keyword evidence="8" id="KW-0675">Receptor</keyword>
<evidence type="ECO:0000256" key="8">
    <source>
        <dbReference type="ARBA" id="ARBA00023170"/>
    </source>
</evidence>
<keyword evidence="3" id="KW-0812">Transmembrane</keyword>
<dbReference type="Proteomes" id="UP001386955">
    <property type="component" value="Unassembled WGS sequence"/>
</dbReference>
<dbReference type="PANTHER" id="PTHR48061:SF49">
    <property type="entry name" value="DISEASE RESISTANCE FAMILY PROTEIN_LRR PROTEIN"/>
    <property type="match status" value="1"/>
</dbReference>
<keyword evidence="5" id="KW-0677">Repeat</keyword>
<evidence type="ECO:0000256" key="4">
    <source>
        <dbReference type="ARBA" id="ARBA00022729"/>
    </source>
</evidence>
<keyword evidence="6" id="KW-1133">Transmembrane helix</keyword>
<evidence type="ECO:0000256" key="3">
    <source>
        <dbReference type="ARBA" id="ARBA00022692"/>
    </source>
</evidence>
<comment type="caution">
    <text evidence="10">The sequence shown here is derived from an EMBL/GenBank/DDBJ whole genome shotgun (WGS) entry which is preliminary data.</text>
</comment>
<keyword evidence="9" id="KW-0325">Glycoprotein</keyword>
<dbReference type="FunFam" id="3.80.10.10:FF:000041">
    <property type="entry name" value="LRR receptor-like serine/threonine-protein kinase ERECTA"/>
    <property type="match status" value="1"/>
</dbReference>
<evidence type="ECO:0000313" key="10">
    <source>
        <dbReference type="EMBL" id="KAK7390344.1"/>
    </source>
</evidence>
<dbReference type="GO" id="GO:0016020">
    <property type="term" value="C:membrane"/>
    <property type="evidence" value="ECO:0007669"/>
    <property type="project" value="UniProtKB-SubCell"/>
</dbReference>
<dbReference type="PRINTS" id="PR00019">
    <property type="entry name" value="LEURICHRPT"/>
</dbReference>
<reference evidence="10 11" key="1">
    <citation type="submission" date="2024-01" db="EMBL/GenBank/DDBJ databases">
        <title>The genomes of 5 underutilized Papilionoideae crops provide insights into root nodulation and disease resistanc.</title>
        <authorList>
            <person name="Jiang F."/>
        </authorList>
    </citation>
    <scope>NUCLEOTIDE SEQUENCE [LARGE SCALE GENOMIC DNA]</scope>
    <source>
        <strain evidence="10">DUOXIRENSHENG_FW03</strain>
        <tissue evidence="10">Leaves</tissue>
    </source>
</reference>
<sequence length="541" mass="59577">MMGVTCDTEGKVTALDLSEESISGGFDNSSSLFSLQHLQKLNLAYNHFNSVIPSGFNRLENLSYLNLSGAGFLGQIPIEISQLTSITVPAHEWWRPLLSLHGLQELSMSWCKLSGPLDSSLGRFENLSVIVLNGNILSSPVPETFSHLNKSTILSLHNCNLIGTFPPKIFNIGTLSVLDISFNYNLNCFFPDFPLNGSLQTLRIGVTNINGGLPHSIGNMRHLSELDLYSCGFDGTIPNSLPNLTKLRSFPTSIFQLSTLSVLRLSSNRFYGLVNLNKLLELKSLTELDLSYNNLSININVTNAYPSFPNILTLNLASSNLTTFPSFLRNLYGPVQKFPTNLFTLDLHDNKFQGPIPIFPEQAMYMDFSSNKFDYFIAQDIGNYLSQMSFLSFANNTLNGSIPSSLCKASLLAALDLSNNKISGLIPSCFMNISNNLKVLNLNNNNLSGHIPDVVPTPCNLRTLNLRGNQLNGSIPRSLAYCSKLEVLDLGSNQIIGDFPCFLKEISTLPFASVYGSYQQMVVSIDGSVSYPLVFINELIN</sequence>
<dbReference type="SUPFAM" id="SSF52058">
    <property type="entry name" value="L domain-like"/>
    <property type="match status" value="2"/>
</dbReference>
<gene>
    <name evidence="10" type="ORF">VNO78_25647</name>
</gene>
<evidence type="ECO:0000256" key="2">
    <source>
        <dbReference type="ARBA" id="ARBA00022614"/>
    </source>
</evidence>
<keyword evidence="7" id="KW-0472">Membrane</keyword>
<name>A0AAN9XG01_PSOTE</name>